<protein>
    <submittedName>
        <fullName evidence="2">Uncharacterized protein</fullName>
    </submittedName>
</protein>
<feature type="transmembrane region" description="Helical" evidence="1">
    <location>
        <begin position="43"/>
        <end position="67"/>
    </location>
</feature>
<reference evidence="3" key="1">
    <citation type="submission" date="2017-07" db="EMBL/GenBank/DDBJ databases">
        <title>Draft genome sequence of Effusibacillus lacus strain skLN1.</title>
        <authorList>
            <person name="Watanabe M."/>
            <person name="Kojima H."/>
            <person name="Fukui M."/>
        </authorList>
    </citation>
    <scope>NUCLEOTIDE SEQUENCE [LARGE SCALE GENOMIC DNA]</scope>
    <source>
        <strain evidence="3">skLN1</strain>
    </source>
</reference>
<dbReference type="EMBL" id="BDUF01000003">
    <property type="protein sequence ID" value="GAX88524.1"/>
    <property type="molecule type" value="Genomic_DNA"/>
</dbReference>
<name>A0A292YJG3_9BACL</name>
<proteinExistence type="predicted"/>
<organism evidence="2 3">
    <name type="scientific">Effusibacillus lacus</name>
    <dbReference type="NCBI Taxonomy" id="1348429"/>
    <lineage>
        <taxon>Bacteria</taxon>
        <taxon>Bacillati</taxon>
        <taxon>Bacillota</taxon>
        <taxon>Bacilli</taxon>
        <taxon>Bacillales</taxon>
        <taxon>Alicyclobacillaceae</taxon>
        <taxon>Effusibacillus</taxon>
    </lineage>
</organism>
<accession>A0A292YJG3</accession>
<dbReference type="Proteomes" id="UP000217785">
    <property type="component" value="Unassembled WGS sequence"/>
</dbReference>
<comment type="caution">
    <text evidence="2">The sequence shown here is derived from an EMBL/GenBank/DDBJ whole genome shotgun (WGS) entry which is preliminary data.</text>
</comment>
<dbReference type="AlphaFoldDB" id="A0A292YJG3"/>
<sequence length="326" mass="36868">MDPFEDKLRDALQSGPAMPFSKELHDKILNKAKRQKRNRQFRILAGGGTFLVSTAAMIVFLLTPLIGGKSDSVINNMTENQKSAKVAEKRDAQPIIAWRVASVEVEKIQSDGRTVYATIRNMGAFPLTNNQVQGVLFFPSQTGESRGSDTWYYFVDGPNQPVEPGKTVKWEFRPTPVPSANGLIDRPPHLTFVYRHNAQSDFPGLPALTWKRPAVSWKIQSVNVKGERKQYFDIEVKVTNKHSADLQLADVMAMVFFPKNPADEDMDPFTYKYFVDLHNETITRIRPKESATVHLRLIAPPDVDLTGRSIRVEIVEKNLTTVRTDR</sequence>
<keyword evidence="1" id="KW-0472">Membrane</keyword>
<keyword evidence="1" id="KW-0812">Transmembrane</keyword>
<evidence type="ECO:0000256" key="1">
    <source>
        <dbReference type="SAM" id="Phobius"/>
    </source>
</evidence>
<keyword evidence="3" id="KW-1185">Reference proteome</keyword>
<evidence type="ECO:0000313" key="3">
    <source>
        <dbReference type="Proteomes" id="UP000217785"/>
    </source>
</evidence>
<gene>
    <name evidence="2" type="ORF">EFBL_0133</name>
</gene>
<evidence type="ECO:0000313" key="2">
    <source>
        <dbReference type="EMBL" id="GAX88524.1"/>
    </source>
</evidence>
<keyword evidence="1" id="KW-1133">Transmembrane helix</keyword>